<keyword evidence="3" id="KW-1185">Reference proteome</keyword>
<dbReference type="Proteomes" id="UP000695007">
    <property type="component" value="Unplaced"/>
</dbReference>
<keyword evidence="1 2" id="KW-0238">DNA-binding</keyword>
<dbReference type="NCBIfam" id="TIGR00621">
    <property type="entry name" value="ssb"/>
    <property type="match status" value="1"/>
</dbReference>
<protein>
    <submittedName>
        <fullName evidence="4">Single-stranded DNA-binding protein, mitochondrial</fullName>
    </submittedName>
</protein>
<dbReference type="CDD" id="cd04496">
    <property type="entry name" value="SSB_OBF"/>
    <property type="match status" value="1"/>
</dbReference>
<dbReference type="Gene3D" id="2.40.50.140">
    <property type="entry name" value="Nucleic acid-binding proteins"/>
    <property type="match status" value="1"/>
</dbReference>
<evidence type="ECO:0000313" key="3">
    <source>
        <dbReference type="Proteomes" id="UP000695007"/>
    </source>
</evidence>
<reference evidence="4" key="1">
    <citation type="submission" date="2025-08" db="UniProtKB">
        <authorList>
            <consortium name="RefSeq"/>
        </authorList>
    </citation>
    <scope>IDENTIFICATION</scope>
</reference>
<dbReference type="Pfam" id="PF00436">
    <property type="entry name" value="SSB"/>
    <property type="match status" value="1"/>
</dbReference>
<sequence>MLNSTCQFLRWNNNILTRGFGSVLNKNLEKTLNQITLLGRVGQEPQKRGSEDHPVIVFSVATHVNYKQNEDDFIQKTDWHRICIFKPTLRETVYNYLKKGQRVLIHGRISYGEIKNDNGDSKVSTSIIADDVIFFHAV</sequence>
<dbReference type="InterPro" id="IPR000424">
    <property type="entry name" value="Primosome_PriB/ssb"/>
</dbReference>
<name>A0AAJ7DZF6_9HYME</name>
<accession>A0AAJ7DZF6</accession>
<evidence type="ECO:0000256" key="2">
    <source>
        <dbReference type="PROSITE-ProRule" id="PRU00252"/>
    </source>
</evidence>
<dbReference type="KEGG" id="csol:105365553"/>
<dbReference type="GO" id="GO:0006264">
    <property type="term" value="P:mitochondrial DNA replication"/>
    <property type="evidence" value="ECO:0007669"/>
    <property type="project" value="TreeGrafter"/>
</dbReference>
<dbReference type="InterPro" id="IPR012340">
    <property type="entry name" value="NA-bd_OB-fold"/>
</dbReference>
<gene>
    <name evidence="4" type="primary">LOC105365553</name>
</gene>
<dbReference type="PROSITE" id="PS50935">
    <property type="entry name" value="SSB"/>
    <property type="match status" value="1"/>
</dbReference>
<proteinExistence type="inferred from homology"/>
<dbReference type="SUPFAM" id="SSF50249">
    <property type="entry name" value="Nucleic acid-binding proteins"/>
    <property type="match status" value="1"/>
</dbReference>
<organism evidence="3 4">
    <name type="scientific">Ceratosolen solmsi marchali</name>
    <dbReference type="NCBI Taxonomy" id="326594"/>
    <lineage>
        <taxon>Eukaryota</taxon>
        <taxon>Metazoa</taxon>
        <taxon>Ecdysozoa</taxon>
        <taxon>Arthropoda</taxon>
        <taxon>Hexapoda</taxon>
        <taxon>Insecta</taxon>
        <taxon>Pterygota</taxon>
        <taxon>Neoptera</taxon>
        <taxon>Endopterygota</taxon>
        <taxon>Hymenoptera</taxon>
        <taxon>Apocrita</taxon>
        <taxon>Proctotrupomorpha</taxon>
        <taxon>Chalcidoidea</taxon>
        <taxon>Agaonidae</taxon>
        <taxon>Agaoninae</taxon>
        <taxon>Ceratosolen</taxon>
    </lineage>
</organism>
<dbReference type="RefSeq" id="XP_011502051.1">
    <property type="nucleotide sequence ID" value="XM_011503749.1"/>
</dbReference>
<dbReference type="PANTHER" id="PTHR10302:SF0">
    <property type="entry name" value="SINGLE-STRANDED DNA-BINDING PROTEIN, MITOCHONDRIAL"/>
    <property type="match status" value="1"/>
</dbReference>
<dbReference type="FunFam" id="2.40.50.140:FF:000269">
    <property type="entry name" value="Single-stranded DNA-binding protein"/>
    <property type="match status" value="1"/>
</dbReference>
<dbReference type="GeneID" id="105365553"/>
<dbReference type="GO" id="GO:0042645">
    <property type="term" value="C:mitochondrial nucleoid"/>
    <property type="evidence" value="ECO:0007669"/>
    <property type="project" value="TreeGrafter"/>
</dbReference>
<dbReference type="CTD" id="41968"/>
<dbReference type="HAMAP" id="MF_00984">
    <property type="entry name" value="SSB"/>
    <property type="match status" value="1"/>
</dbReference>
<dbReference type="InterPro" id="IPR011344">
    <property type="entry name" value="ssDNA-bd"/>
</dbReference>
<dbReference type="GO" id="GO:0003697">
    <property type="term" value="F:single-stranded DNA binding"/>
    <property type="evidence" value="ECO:0007669"/>
    <property type="project" value="InterPro"/>
</dbReference>
<dbReference type="PANTHER" id="PTHR10302">
    <property type="entry name" value="SINGLE-STRANDED DNA-BINDING PROTEIN"/>
    <property type="match status" value="1"/>
</dbReference>
<evidence type="ECO:0000313" key="4">
    <source>
        <dbReference type="RefSeq" id="XP_011502051.1"/>
    </source>
</evidence>
<evidence type="ECO:0000256" key="1">
    <source>
        <dbReference type="ARBA" id="ARBA00023125"/>
    </source>
</evidence>
<dbReference type="AlphaFoldDB" id="A0AAJ7DZF6"/>